<dbReference type="AlphaFoldDB" id="A0A210PF64"/>
<dbReference type="Proteomes" id="UP000242188">
    <property type="component" value="Unassembled WGS sequence"/>
</dbReference>
<gene>
    <name evidence="2" type="ORF">KP79_PYT26097</name>
</gene>
<organism evidence="2 3">
    <name type="scientific">Mizuhopecten yessoensis</name>
    <name type="common">Japanese scallop</name>
    <name type="synonym">Patinopecten yessoensis</name>
    <dbReference type="NCBI Taxonomy" id="6573"/>
    <lineage>
        <taxon>Eukaryota</taxon>
        <taxon>Metazoa</taxon>
        <taxon>Spiralia</taxon>
        <taxon>Lophotrochozoa</taxon>
        <taxon>Mollusca</taxon>
        <taxon>Bivalvia</taxon>
        <taxon>Autobranchia</taxon>
        <taxon>Pteriomorphia</taxon>
        <taxon>Pectinida</taxon>
        <taxon>Pectinoidea</taxon>
        <taxon>Pectinidae</taxon>
        <taxon>Mizuhopecten</taxon>
    </lineage>
</organism>
<comment type="caution">
    <text evidence="2">The sequence shown here is derived from an EMBL/GenBank/DDBJ whole genome shotgun (WGS) entry which is preliminary data.</text>
</comment>
<keyword evidence="3" id="KW-1185">Reference proteome</keyword>
<evidence type="ECO:0000256" key="1">
    <source>
        <dbReference type="SAM" id="MobiDB-lite"/>
    </source>
</evidence>
<sequence>MVLEPKALRRPCKPLYPMWKVERLADPTHLGKAQFMKSNSAKFSESMFPAQTRQMRAHSQKKIPGPESPEQSDLQGPDPADDEMLVLELLKMKLGTNTVQSMRLNTSTQQNEGCHQTLNVSLPKYQNFGRNAEGRLDNTI</sequence>
<protein>
    <submittedName>
        <fullName evidence="2">Uncharacterized protein</fullName>
    </submittedName>
</protein>
<evidence type="ECO:0000313" key="3">
    <source>
        <dbReference type="Proteomes" id="UP000242188"/>
    </source>
</evidence>
<accession>A0A210PF64</accession>
<feature type="region of interest" description="Disordered" evidence="1">
    <location>
        <begin position="47"/>
        <end position="82"/>
    </location>
</feature>
<reference evidence="2 3" key="1">
    <citation type="journal article" date="2017" name="Nat. Ecol. Evol.">
        <title>Scallop genome provides insights into evolution of bilaterian karyotype and development.</title>
        <authorList>
            <person name="Wang S."/>
            <person name="Zhang J."/>
            <person name="Jiao W."/>
            <person name="Li J."/>
            <person name="Xun X."/>
            <person name="Sun Y."/>
            <person name="Guo X."/>
            <person name="Huan P."/>
            <person name="Dong B."/>
            <person name="Zhang L."/>
            <person name="Hu X."/>
            <person name="Sun X."/>
            <person name="Wang J."/>
            <person name="Zhao C."/>
            <person name="Wang Y."/>
            <person name="Wang D."/>
            <person name="Huang X."/>
            <person name="Wang R."/>
            <person name="Lv J."/>
            <person name="Li Y."/>
            <person name="Zhang Z."/>
            <person name="Liu B."/>
            <person name="Lu W."/>
            <person name="Hui Y."/>
            <person name="Liang J."/>
            <person name="Zhou Z."/>
            <person name="Hou R."/>
            <person name="Li X."/>
            <person name="Liu Y."/>
            <person name="Li H."/>
            <person name="Ning X."/>
            <person name="Lin Y."/>
            <person name="Zhao L."/>
            <person name="Xing Q."/>
            <person name="Dou J."/>
            <person name="Li Y."/>
            <person name="Mao J."/>
            <person name="Guo H."/>
            <person name="Dou H."/>
            <person name="Li T."/>
            <person name="Mu C."/>
            <person name="Jiang W."/>
            <person name="Fu Q."/>
            <person name="Fu X."/>
            <person name="Miao Y."/>
            <person name="Liu J."/>
            <person name="Yu Q."/>
            <person name="Li R."/>
            <person name="Liao H."/>
            <person name="Li X."/>
            <person name="Kong Y."/>
            <person name="Jiang Z."/>
            <person name="Chourrout D."/>
            <person name="Li R."/>
            <person name="Bao Z."/>
        </authorList>
    </citation>
    <scope>NUCLEOTIDE SEQUENCE [LARGE SCALE GENOMIC DNA]</scope>
    <source>
        <strain evidence="2 3">PY_sf001</strain>
    </source>
</reference>
<evidence type="ECO:0000313" key="2">
    <source>
        <dbReference type="EMBL" id="OWF35128.1"/>
    </source>
</evidence>
<proteinExistence type="predicted"/>
<name>A0A210PF64_MIZYE</name>
<dbReference type="EMBL" id="NEDP02076740">
    <property type="protein sequence ID" value="OWF35128.1"/>
    <property type="molecule type" value="Genomic_DNA"/>
</dbReference>